<evidence type="ECO:0000313" key="14">
    <source>
        <dbReference type="Proteomes" id="UP000196435"/>
    </source>
</evidence>
<evidence type="ECO:0000259" key="11">
    <source>
        <dbReference type="PROSITE" id="PS51349"/>
    </source>
</evidence>
<feature type="binding site" evidence="10">
    <location>
        <position position="129"/>
    </location>
    <ligand>
        <name>glyoxylate</name>
        <dbReference type="ChEBI" id="CHEBI:36655"/>
    </ligand>
</feature>
<feature type="binding site" evidence="10">
    <location>
        <begin position="77"/>
        <end position="79"/>
    </location>
    <ligand>
        <name>FMN</name>
        <dbReference type="ChEBI" id="CHEBI:58210"/>
    </ligand>
</feature>
<organism evidence="13 14">
    <name type="scientific">Xenorhabdus innexi</name>
    <dbReference type="NCBI Taxonomy" id="290109"/>
    <lineage>
        <taxon>Bacteria</taxon>
        <taxon>Pseudomonadati</taxon>
        <taxon>Pseudomonadota</taxon>
        <taxon>Gammaproteobacteria</taxon>
        <taxon>Enterobacterales</taxon>
        <taxon>Morganellaceae</taxon>
        <taxon>Xenorhabdus</taxon>
    </lineage>
</organism>
<dbReference type="GO" id="GO:0009060">
    <property type="term" value="P:aerobic respiration"/>
    <property type="evidence" value="ECO:0007669"/>
    <property type="project" value="TreeGrafter"/>
</dbReference>
<dbReference type="FunFam" id="3.20.20.70:FF:000029">
    <property type="entry name" value="L-lactate dehydrogenase"/>
    <property type="match status" value="1"/>
</dbReference>
<feature type="binding site" evidence="8">
    <location>
        <position position="164"/>
    </location>
    <ligand>
        <name>substrate</name>
    </ligand>
</feature>
<dbReference type="EC" id="1.1.-.-" evidence="8"/>
<dbReference type="SUPFAM" id="SSF51395">
    <property type="entry name" value="FMN-linked oxidoreductases"/>
    <property type="match status" value="1"/>
</dbReference>
<keyword evidence="6 8" id="KW-0472">Membrane</keyword>
<evidence type="ECO:0000313" key="13">
    <source>
        <dbReference type="EMBL" id="SIP72984.1"/>
    </source>
</evidence>
<evidence type="ECO:0000256" key="6">
    <source>
        <dbReference type="ARBA" id="ARBA00023136"/>
    </source>
</evidence>
<protein>
    <recommendedName>
        <fullName evidence="8">L-lactate dehydrogenase</fullName>
        <ecNumber evidence="8">1.1.-.-</ecNumber>
    </recommendedName>
</protein>
<dbReference type="NCBIfam" id="NF033901">
    <property type="entry name" value="L_lactate_LldD"/>
    <property type="match status" value="1"/>
</dbReference>
<dbReference type="InterPro" id="IPR008259">
    <property type="entry name" value="FMN_hydac_DH_AS"/>
</dbReference>
<dbReference type="EMBL" id="FTLG01000080">
    <property type="protein sequence ID" value="SIP72984.1"/>
    <property type="molecule type" value="Genomic_DNA"/>
</dbReference>
<feature type="binding site" evidence="10">
    <location>
        <position position="24"/>
    </location>
    <ligand>
        <name>glyoxylate</name>
        <dbReference type="ChEBI" id="CHEBI:36655"/>
    </ligand>
</feature>
<feature type="binding site" evidence="8">
    <location>
        <position position="278"/>
    </location>
    <ligand>
        <name>substrate</name>
    </ligand>
</feature>
<dbReference type="OrthoDB" id="9770452at2"/>
<dbReference type="Pfam" id="PF01070">
    <property type="entry name" value="FMN_dh"/>
    <property type="match status" value="1"/>
</dbReference>
<evidence type="ECO:0000256" key="2">
    <source>
        <dbReference type="ARBA" id="ARBA00022475"/>
    </source>
</evidence>
<dbReference type="Gene3D" id="3.20.20.70">
    <property type="entry name" value="Aldolase class I"/>
    <property type="match status" value="1"/>
</dbReference>
<dbReference type="Proteomes" id="UP000224871">
    <property type="component" value="Unassembled WGS sequence"/>
</dbReference>
<dbReference type="PROSITE" id="PS51349">
    <property type="entry name" value="FMN_HYDROXY_ACID_DH_2"/>
    <property type="match status" value="1"/>
</dbReference>
<reference evidence="12 15" key="3">
    <citation type="journal article" date="2017" name="Nat. Microbiol.">
        <title>Natural product diversity associated with the nematode symbionts Photorhabdus and Xenorhabdus.</title>
        <authorList>
            <person name="Tobias N.J."/>
            <person name="Wolff H."/>
            <person name="Djahanschiri B."/>
            <person name="Grundmann F."/>
            <person name="Kronenwerth M."/>
            <person name="Shi Y.M."/>
            <person name="Simonyi S."/>
            <person name="Grun P."/>
            <person name="Shapiro-Ilan D."/>
            <person name="Pidot S.J."/>
            <person name="Stinear T.P."/>
            <person name="Ebersberger I."/>
            <person name="Bode H.B."/>
        </authorList>
    </citation>
    <scope>NUCLEOTIDE SEQUENCE [LARGE SCALE GENOMIC DNA]</scope>
    <source>
        <strain evidence="12 15">DSM 16336</strain>
    </source>
</reference>
<dbReference type="InterPro" id="IPR037396">
    <property type="entry name" value="FMN_HAD"/>
</dbReference>
<feature type="binding site" evidence="10">
    <location>
        <begin position="306"/>
        <end position="310"/>
    </location>
    <ligand>
        <name>FMN</name>
        <dbReference type="ChEBI" id="CHEBI:58210"/>
    </ligand>
</feature>
<dbReference type="EMBL" id="NIBU01000007">
    <property type="protein sequence ID" value="PHM37534.1"/>
    <property type="molecule type" value="Genomic_DNA"/>
</dbReference>
<comment type="similarity">
    <text evidence="7 8">Belongs to the FMN-dependent alpha-hydroxy acid dehydrogenase family.</text>
</comment>
<evidence type="ECO:0000256" key="3">
    <source>
        <dbReference type="ARBA" id="ARBA00022630"/>
    </source>
</evidence>
<dbReference type="InterPro" id="IPR012133">
    <property type="entry name" value="Alpha-hydoxy_acid_DH_FMN"/>
</dbReference>
<feature type="binding site" evidence="8 10">
    <location>
        <position position="155"/>
    </location>
    <ligand>
        <name>FMN</name>
        <dbReference type="ChEBI" id="CHEBI:58210"/>
    </ligand>
</feature>
<dbReference type="GO" id="GO:0006089">
    <property type="term" value="P:lactate metabolic process"/>
    <property type="evidence" value="ECO:0007669"/>
    <property type="project" value="UniProtKB-UniRule"/>
</dbReference>
<dbReference type="PANTHER" id="PTHR10578:SF85">
    <property type="entry name" value="L-LACTATE DEHYDROGENASE"/>
    <property type="match status" value="1"/>
</dbReference>
<evidence type="ECO:0000256" key="10">
    <source>
        <dbReference type="PIRSR" id="PIRSR000138-2"/>
    </source>
</evidence>
<keyword evidence="4 8" id="KW-0288">FMN</keyword>
<feature type="binding site" evidence="8">
    <location>
        <begin position="306"/>
        <end position="330"/>
    </location>
    <ligand>
        <name>FMN</name>
        <dbReference type="ChEBI" id="CHEBI:58210"/>
    </ligand>
</feature>
<feature type="binding site" evidence="10">
    <location>
        <position position="278"/>
    </location>
    <ligand>
        <name>glyoxylate</name>
        <dbReference type="ChEBI" id="CHEBI:36655"/>
    </ligand>
</feature>
<comment type="function">
    <text evidence="8">Catalyzes the conversion of L-lactate to pyruvate. Is coupled to the respiratory chain.</text>
</comment>
<keyword evidence="3 8" id="KW-0285">Flavoprotein</keyword>
<dbReference type="PANTHER" id="PTHR10578">
    <property type="entry name" value="S -2-HYDROXY-ACID OXIDASE-RELATED"/>
    <property type="match status" value="1"/>
</dbReference>
<dbReference type="PIRSF" id="PIRSF000138">
    <property type="entry name" value="Al-hdrx_acd_dh"/>
    <property type="match status" value="1"/>
</dbReference>
<dbReference type="GO" id="GO:0004459">
    <property type="term" value="F:L-lactate dehydrogenase (NAD+) activity"/>
    <property type="evidence" value="ECO:0007669"/>
    <property type="project" value="UniProtKB-UniRule"/>
</dbReference>
<evidence type="ECO:0000256" key="5">
    <source>
        <dbReference type="ARBA" id="ARBA00023002"/>
    </source>
</evidence>
<evidence type="ECO:0000256" key="4">
    <source>
        <dbReference type="ARBA" id="ARBA00022643"/>
    </source>
</evidence>
<keyword evidence="2 8" id="KW-1003">Cell membrane</keyword>
<feature type="binding site" evidence="8">
    <location>
        <position position="129"/>
    </location>
    <ligand>
        <name>substrate</name>
    </ligand>
</feature>
<dbReference type="InterPro" id="IPR020920">
    <property type="entry name" value="LldD"/>
</dbReference>
<feature type="binding site" evidence="10">
    <location>
        <position position="273"/>
    </location>
    <ligand>
        <name>FMN</name>
        <dbReference type="ChEBI" id="CHEBI:58210"/>
    </ligand>
</feature>
<dbReference type="HAMAP" id="MF_01559">
    <property type="entry name" value="L_lact_dehydr"/>
    <property type="match status" value="1"/>
</dbReference>
<dbReference type="NCBIfam" id="NF008398">
    <property type="entry name" value="PRK11197.1"/>
    <property type="match status" value="1"/>
</dbReference>
<name>A0A1N6MW35_9GAMM</name>
<comment type="cofactor">
    <cofactor evidence="1 8">
        <name>FMN</name>
        <dbReference type="ChEBI" id="CHEBI:58210"/>
    </cofactor>
</comment>
<feature type="binding site" evidence="8 10">
    <location>
        <position position="106"/>
    </location>
    <ligand>
        <name>FMN</name>
        <dbReference type="ChEBI" id="CHEBI:58210"/>
    </ligand>
</feature>
<feature type="binding site" evidence="8 10">
    <location>
        <position position="251"/>
    </location>
    <ligand>
        <name>FMN</name>
        <dbReference type="ChEBI" id="CHEBI:58210"/>
    </ligand>
</feature>
<dbReference type="InterPro" id="IPR013785">
    <property type="entry name" value="Aldolase_TIM"/>
</dbReference>
<feature type="active site" description="Proton acceptor" evidence="8 9">
    <location>
        <position position="275"/>
    </location>
</feature>
<keyword evidence="15" id="KW-1185">Reference proteome</keyword>
<feature type="binding site" evidence="10">
    <location>
        <position position="164"/>
    </location>
    <ligand>
        <name>glyoxylate</name>
        <dbReference type="ChEBI" id="CHEBI:36655"/>
    </ligand>
</feature>
<accession>A0A1N6MW35</accession>
<feature type="domain" description="FMN hydroxy acid dehydrogenase" evidence="11">
    <location>
        <begin position="1"/>
        <end position="380"/>
    </location>
</feature>
<evidence type="ECO:0000256" key="1">
    <source>
        <dbReference type="ARBA" id="ARBA00001917"/>
    </source>
</evidence>
<evidence type="ECO:0000256" key="8">
    <source>
        <dbReference type="HAMAP-Rule" id="MF_01559"/>
    </source>
</evidence>
<reference evidence="14" key="1">
    <citation type="submission" date="2016-12" db="EMBL/GenBank/DDBJ databases">
        <authorList>
            <person name="Gaudriault S."/>
        </authorList>
    </citation>
    <scope>NUCLEOTIDE SEQUENCE [LARGE SCALE GENOMIC DNA]</scope>
    <source>
        <strain evidence="14">HGB1681 (deposited as PTA-6826 in the American Type Culture Collection)</strain>
    </source>
</reference>
<feature type="binding site" evidence="8 10">
    <location>
        <position position="127"/>
    </location>
    <ligand>
        <name>FMN</name>
        <dbReference type="ChEBI" id="CHEBI:58210"/>
    </ligand>
</feature>
<comment type="catalytic activity">
    <reaction evidence="8">
        <text>(S)-lactate + A = pyruvate + AH2</text>
        <dbReference type="Rhea" id="RHEA:45816"/>
        <dbReference type="ChEBI" id="CHEBI:13193"/>
        <dbReference type="ChEBI" id="CHEBI:15361"/>
        <dbReference type="ChEBI" id="CHEBI:16651"/>
        <dbReference type="ChEBI" id="CHEBI:17499"/>
    </reaction>
</comment>
<keyword evidence="5 8" id="KW-0560">Oxidoreductase</keyword>
<dbReference type="Proteomes" id="UP000196435">
    <property type="component" value="Unassembled WGS sequence"/>
</dbReference>
<feature type="binding site" evidence="10">
    <location>
        <begin position="329"/>
        <end position="330"/>
    </location>
    <ligand>
        <name>FMN</name>
        <dbReference type="ChEBI" id="CHEBI:58210"/>
    </ligand>
</feature>
<evidence type="ECO:0000256" key="9">
    <source>
        <dbReference type="PIRSR" id="PIRSR000138-1"/>
    </source>
</evidence>
<dbReference type="InterPro" id="IPR000262">
    <property type="entry name" value="FMN-dep_DH"/>
</dbReference>
<evidence type="ECO:0000313" key="12">
    <source>
        <dbReference type="EMBL" id="PHM37534.1"/>
    </source>
</evidence>
<comment type="subcellular location">
    <subcellularLocation>
        <location evidence="8">Cell membrane</location>
        <topology evidence="8">Peripheral membrane protein</topology>
    </subcellularLocation>
</comment>
<dbReference type="GO" id="GO:0005886">
    <property type="term" value="C:plasma membrane"/>
    <property type="evidence" value="ECO:0007669"/>
    <property type="project" value="UniProtKB-SubCell"/>
</dbReference>
<gene>
    <name evidence="8 13" type="primary">lldD</name>
    <name evidence="12" type="ORF">Xinn_00919</name>
    <name evidence="13" type="ORF">XIS1_1700035</name>
</gene>
<dbReference type="AlphaFoldDB" id="A0A1N6MW35"/>
<dbReference type="PROSITE" id="PS00557">
    <property type="entry name" value="FMN_HYDROXY_ACID_DH_1"/>
    <property type="match status" value="1"/>
</dbReference>
<dbReference type="RefSeq" id="WP_086956216.1">
    <property type="nucleotide sequence ID" value="NZ_CAWNQC010000270.1"/>
</dbReference>
<feature type="binding site" evidence="8">
    <location>
        <position position="24"/>
    </location>
    <ligand>
        <name>substrate</name>
    </ligand>
</feature>
<proteinExistence type="inferred from homology"/>
<feature type="binding site" evidence="10">
    <location>
        <position position="275"/>
    </location>
    <ligand>
        <name>glyoxylate</name>
        <dbReference type="ChEBI" id="CHEBI:36655"/>
    </ligand>
</feature>
<evidence type="ECO:0000313" key="15">
    <source>
        <dbReference type="Proteomes" id="UP000224871"/>
    </source>
</evidence>
<sequence length="383" mass="41732">MIISASTDYRAVAQAKLPPFLFHYIDGGAYAEHTLRRNTEDLSHIELRQRVLKDMSELNLETSLFGEKISMPVALAPVGLSGMYARRGEVQAARAATKKGIPFTLSTVSVCPIEEVSAAVERPIWFQLYILKDRGFMRNVLERAKAAGVKNLVFTADMPVHGARYRDAHSGMSGPNAAMRRFLQAITHPRWAWDVGIMGKPHDLGNISLYRGTPTKLEDYIGWIGSNFDPSISWKDLEWIRDFWQGPMIIKGILDPEDAKDAVRFGADGIVVSNHGGRQLDGVLSTARALPAIADAVKSDITILADSGIRTGLDVVKMLALGADSVLLGRAFAYALAAAGEAGVSNLLELIDKEMRVAMTLTGVKSVTDINSDLLAGNVHSLF</sequence>
<reference evidence="13" key="2">
    <citation type="submission" date="2016-12" db="EMBL/GenBank/DDBJ databases">
        <authorList>
            <person name="Song W.-J."/>
            <person name="Kurnit D.M."/>
        </authorList>
    </citation>
    <scope>NUCLEOTIDE SEQUENCE [LARGE SCALE GENOMIC DNA]</scope>
    <source>
        <strain evidence="13">HGB1681</strain>
    </source>
</reference>
<evidence type="ECO:0000256" key="7">
    <source>
        <dbReference type="ARBA" id="ARBA00024042"/>
    </source>
</evidence>
<dbReference type="CDD" id="cd02809">
    <property type="entry name" value="alpha_hydroxyacid_oxid_FMN"/>
    <property type="match status" value="1"/>
</dbReference>
<dbReference type="GO" id="GO:0010181">
    <property type="term" value="F:FMN binding"/>
    <property type="evidence" value="ECO:0007669"/>
    <property type="project" value="InterPro"/>
</dbReference>